<dbReference type="InterPro" id="IPR011009">
    <property type="entry name" value="Kinase-like_dom_sf"/>
</dbReference>
<dbReference type="Gene3D" id="1.10.510.10">
    <property type="entry name" value="Transferase(Phosphotransferase) domain 1"/>
    <property type="match status" value="1"/>
</dbReference>
<evidence type="ECO:0000313" key="2">
    <source>
        <dbReference type="EMBL" id="KAK3220067.1"/>
    </source>
</evidence>
<dbReference type="PANTHER" id="PTHR45631">
    <property type="entry name" value="OS07G0107800 PROTEIN-RELATED"/>
    <property type="match status" value="1"/>
</dbReference>
<dbReference type="GO" id="GO:0004672">
    <property type="term" value="F:protein kinase activity"/>
    <property type="evidence" value="ECO:0007669"/>
    <property type="project" value="InterPro"/>
</dbReference>
<dbReference type="InterPro" id="IPR000719">
    <property type="entry name" value="Prot_kinase_dom"/>
</dbReference>
<sequence>MQHKISSLGIRLEYLHRDCKPPIVHRDIKSANIILSENFESKLADFGLSRTFPTECGTYVSTVVAGTPGYLDPEVHVTDRYRLNEKRDIYSFAVVLLQIITRQPVIRKKENENSHITQWVTNVLAKDDIKNIIDPSLEGDFDIISAKMAVELAVTFASQTSAKRPTMNEVVTELKECLAMELARKRMVVVLISLSIQMIYNDGEFVY</sequence>
<dbReference type="InterPro" id="IPR008271">
    <property type="entry name" value="Ser/Thr_kinase_AS"/>
</dbReference>
<keyword evidence="3" id="KW-1185">Reference proteome</keyword>
<reference evidence="2" key="1">
    <citation type="journal article" date="2023" name="Plant J.">
        <title>Genome sequences and population genomics provide insights into the demographic history, inbreeding, and mutation load of two 'living fossil' tree species of Dipteronia.</title>
        <authorList>
            <person name="Feng Y."/>
            <person name="Comes H.P."/>
            <person name="Chen J."/>
            <person name="Zhu S."/>
            <person name="Lu R."/>
            <person name="Zhang X."/>
            <person name="Li P."/>
            <person name="Qiu J."/>
            <person name="Olsen K.M."/>
            <person name="Qiu Y."/>
        </authorList>
    </citation>
    <scope>NUCLEOTIDE SEQUENCE</scope>
    <source>
        <strain evidence="2">NBL</strain>
    </source>
</reference>
<dbReference type="AlphaFoldDB" id="A0AAE0ALG8"/>
<evidence type="ECO:0000259" key="1">
    <source>
        <dbReference type="PROSITE" id="PS50011"/>
    </source>
</evidence>
<organism evidence="2 3">
    <name type="scientific">Dipteronia sinensis</name>
    <dbReference type="NCBI Taxonomy" id="43782"/>
    <lineage>
        <taxon>Eukaryota</taxon>
        <taxon>Viridiplantae</taxon>
        <taxon>Streptophyta</taxon>
        <taxon>Embryophyta</taxon>
        <taxon>Tracheophyta</taxon>
        <taxon>Spermatophyta</taxon>
        <taxon>Magnoliopsida</taxon>
        <taxon>eudicotyledons</taxon>
        <taxon>Gunneridae</taxon>
        <taxon>Pentapetalae</taxon>
        <taxon>rosids</taxon>
        <taxon>malvids</taxon>
        <taxon>Sapindales</taxon>
        <taxon>Sapindaceae</taxon>
        <taxon>Hippocastanoideae</taxon>
        <taxon>Acereae</taxon>
        <taxon>Dipteronia</taxon>
    </lineage>
</organism>
<dbReference type="PROSITE" id="PS00108">
    <property type="entry name" value="PROTEIN_KINASE_ST"/>
    <property type="match status" value="1"/>
</dbReference>
<gene>
    <name evidence="2" type="ORF">Dsin_014037</name>
</gene>
<dbReference type="PROSITE" id="PS50011">
    <property type="entry name" value="PROTEIN_KINASE_DOM"/>
    <property type="match status" value="1"/>
</dbReference>
<dbReference type="Pfam" id="PF00069">
    <property type="entry name" value="Pkinase"/>
    <property type="match status" value="1"/>
</dbReference>
<evidence type="ECO:0000313" key="3">
    <source>
        <dbReference type="Proteomes" id="UP001281410"/>
    </source>
</evidence>
<dbReference type="Proteomes" id="UP001281410">
    <property type="component" value="Unassembled WGS sequence"/>
</dbReference>
<dbReference type="SMART" id="SM00220">
    <property type="entry name" value="S_TKc"/>
    <property type="match status" value="1"/>
</dbReference>
<dbReference type="PANTHER" id="PTHR45631:SF202">
    <property type="entry name" value="SENESCENCE-INDUCED RECEPTOR-LIKE SERINE_THREONINE-PROTEIN KINASE"/>
    <property type="match status" value="1"/>
</dbReference>
<proteinExistence type="predicted"/>
<dbReference type="SUPFAM" id="SSF56112">
    <property type="entry name" value="Protein kinase-like (PK-like)"/>
    <property type="match status" value="1"/>
</dbReference>
<accession>A0AAE0ALG8</accession>
<name>A0AAE0ALG8_9ROSI</name>
<dbReference type="GO" id="GO:0005524">
    <property type="term" value="F:ATP binding"/>
    <property type="evidence" value="ECO:0007669"/>
    <property type="project" value="InterPro"/>
</dbReference>
<feature type="domain" description="Protein kinase" evidence="1">
    <location>
        <begin position="1"/>
        <end position="178"/>
    </location>
</feature>
<comment type="caution">
    <text evidence="2">The sequence shown here is derived from an EMBL/GenBank/DDBJ whole genome shotgun (WGS) entry which is preliminary data.</text>
</comment>
<dbReference type="EMBL" id="JANJYJ010000004">
    <property type="protein sequence ID" value="KAK3220067.1"/>
    <property type="molecule type" value="Genomic_DNA"/>
</dbReference>
<protein>
    <recommendedName>
        <fullName evidence="1">Protein kinase domain-containing protein</fullName>
    </recommendedName>
</protein>